<name>A0ABT5UQN5_EUBLI</name>
<reference evidence="1 2" key="1">
    <citation type="submission" date="2023-02" db="EMBL/GenBank/DDBJ databases">
        <title>Comparative genome analysis of Eubacterium limosum species.</title>
        <authorList>
            <person name="Bak J.E."/>
        </authorList>
    </citation>
    <scope>NUCLEOTIDE SEQUENCE [LARGE SCALE GENOMIC DNA]</scope>
    <source>
        <strain evidence="1 2">KGMB01548</strain>
    </source>
</reference>
<keyword evidence="2" id="KW-1185">Reference proteome</keyword>
<dbReference type="EMBL" id="JAQSVD010000007">
    <property type="protein sequence ID" value="MDE1471254.1"/>
    <property type="molecule type" value="Genomic_DNA"/>
</dbReference>
<evidence type="ECO:0000313" key="2">
    <source>
        <dbReference type="Proteomes" id="UP001215087"/>
    </source>
</evidence>
<sequence>MSRKANAPDNEANADDEISEASVNLIKKQTVCRIVTADSIKYLK</sequence>
<dbReference type="Proteomes" id="UP001215087">
    <property type="component" value="Unassembled WGS sequence"/>
</dbReference>
<proteinExistence type="predicted"/>
<gene>
    <name evidence="1" type="ORF">PTZ04_13435</name>
</gene>
<comment type="caution">
    <text evidence="1">The sequence shown here is derived from an EMBL/GenBank/DDBJ whole genome shotgun (WGS) entry which is preliminary data.</text>
</comment>
<protein>
    <submittedName>
        <fullName evidence="1">Uncharacterized protein</fullName>
    </submittedName>
</protein>
<organism evidence="1 2">
    <name type="scientific">Eubacterium limosum</name>
    <dbReference type="NCBI Taxonomy" id="1736"/>
    <lineage>
        <taxon>Bacteria</taxon>
        <taxon>Bacillati</taxon>
        <taxon>Bacillota</taxon>
        <taxon>Clostridia</taxon>
        <taxon>Eubacteriales</taxon>
        <taxon>Eubacteriaceae</taxon>
        <taxon>Eubacterium</taxon>
    </lineage>
</organism>
<evidence type="ECO:0000313" key="1">
    <source>
        <dbReference type="EMBL" id="MDE1471254.1"/>
    </source>
</evidence>
<dbReference type="RefSeq" id="WP_264474180.1">
    <property type="nucleotide sequence ID" value="NZ_JAJCLO010000011.1"/>
</dbReference>
<accession>A0ABT5UQN5</accession>